<proteinExistence type="predicted"/>
<name>A0AAW1R198_9CHLO</name>
<evidence type="ECO:0000256" key="1">
    <source>
        <dbReference type="SAM" id="MobiDB-lite"/>
    </source>
</evidence>
<dbReference type="AlphaFoldDB" id="A0AAW1R198"/>
<feature type="region of interest" description="Disordered" evidence="1">
    <location>
        <begin position="189"/>
        <end position="223"/>
    </location>
</feature>
<accession>A0AAW1R198</accession>
<protein>
    <submittedName>
        <fullName evidence="2">Uncharacterized protein</fullName>
    </submittedName>
</protein>
<reference evidence="2 3" key="1">
    <citation type="journal article" date="2024" name="Nat. Commun.">
        <title>Phylogenomics reveals the evolutionary origins of lichenization in chlorophyte algae.</title>
        <authorList>
            <person name="Puginier C."/>
            <person name="Libourel C."/>
            <person name="Otte J."/>
            <person name="Skaloud P."/>
            <person name="Haon M."/>
            <person name="Grisel S."/>
            <person name="Petersen M."/>
            <person name="Berrin J.G."/>
            <person name="Delaux P.M."/>
            <person name="Dal Grande F."/>
            <person name="Keller J."/>
        </authorList>
    </citation>
    <scope>NUCLEOTIDE SEQUENCE [LARGE SCALE GENOMIC DNA]</scope>
    <source>
        <strain evidence="2 3">SAG 245.80</strain>
    </source>
</reference>
<dbReference type="Proteomes" id="UP001445335">
    <property type="component" value="Unassembled WGS sequence"/>
</dbReference>
<organism evidence="2 3">
    <name type="scientific">Elliptochloris bilobata</name>
    <dbReference type="NCBI Taxonomy" id="381761"/>
    <lineage>
        <taxon>Eukaryota</taxon>
        <taxon>Viridiplantae</taxon>
        <taxon>Chlorophyta</taxon>
        <taxon>core chlorophytes</taxon>
        <taxon>Trebouxiophyceae</taxon>
        <taxon>Trebouxiophyceae incertae sedis</taxon>
        <taxon>Elliptochloris clade</taxon>
        <taxon>Elliptochloris</taxon>
    </lineage>
</organism>
<dbReference type="EMBL" id="JALJOU010000058">
    <property type="protein sequence ID" value="KAK9827383.1"/>
    <property type="molecule type" value="Genomic_DNA"/>
</dbReference>
<evidence type="ECO:0000313" key="2">
    <source>
        <dbReference type="EMBL" id="KAK9827383.1"/>
    </source>
</evidence>
<feature type="compositionally biased region" description="Basic and acidic residues" evidence="1">
    <location>
        <begin position="195"/>
        <end position="209"/>
    </location>
</feature>
<gene>
    <name evidence="2" type="ORF">WJX81_005016</name>
</gene>
<evidence type="ECO:0000313" key="3">
    <source>
        <dbReference type="Proteomes" id="UP001445335"/>
    </source>
</evidence>
<comment type="caution">
    <text evidence="2">The sequence shown here is derived from an EMBL/GenBank/DDBJ whole genome shotgun (WGS) entry which is preliminary data.</text>
</comment>
<sequence>MDAAKELRLSDSGSEGAGLLPAAWRFECIQALRLDRSANEGEADSAPSSSTPTSAAALEECVCAHLGALEAKLEALLQHVSDELATEVGREQNHLILMQDQVDKMGQTLLRELGDVGKRLQQEKTQRCFVQGSVRECREELASVHAVLAQQAAELRGLRARLAEMEAPWLWRLARAIFRRSLQLPRVACGGPDDSATRRSSSDGEERKPLQPASGTQRSSGQV</sequence>
<feature type="compositionally biased region" description="Polar residues" evidence="1">
    <location>
        <begin position="213"/>
        <end position="223"/>
    </location>
</feature>
<keyword evidence="3" id="KW-1185">Reference proteome</keyword>